<evidence type="ECO:0000313" key="14">
    <source>
        <dbReference type="EMBL" id="KAK2556582.1"/>
    </source>
</evidence>
<reference evidence="14" key="2">
    <citation type="journal article" date="2023" name="Science">
        <title>Genomic signatures of disease resistance in endangered staghorn corals.</title>
        <authorList>
            <person name="Vollmer S.V."/>
            <person name="Selwyn J.D."/>
            <person name="Despard B.A."/>
            <person name="Roesel C.L."/>
        </authorList>
    </citation>
    <scope>NUCLEOTIDE SEQUENCE</scope>
    <source>
        <strain evidence="14">K2</strain>
    </source>
</reference>
<name>A0AAD9Q8B0_ACRCE</name>
<dbReference type="GO" id="GO:0004671">
    <property type="term" value="F:protein C-terminal S-isoprenylcysteine carboxyl O-methyltransferase activity"/>
    <property type="evidence" value="ECO:0007669"/>
    <property type="project" value="UniProtKB-EC"/>
</dbReference>
<feature type="transmembrane region" description="Helical" evidence="13">
    <location>
        <begin position="75"/>
        <end position="96"/>
    </location>
</feature>
<feature type="transmembrane region" description="Helical" evidence="13">
    <location>
        <begin position="138"/>
        <end position="155"/>
    </location>
</feature>
<dbReference type="GO" id="GO:0032259">
    <property type="term" value="P:methylation"/>
    <property type="evidence" value="ECO:0007669"/>
    <property type="project" value="UniProtKB-KW"/>
</dbReference>
<dbReference type="PANTHER" id="PTHR12714:SF9">
    <property type="entry name" value="PROTEIN-S-ISOPRENYLCYSTEINE O-METHYLTRANSFERASE"/>
    <property type="match status" value="1"/>
</dbReference>
<evidence type="ECO:0000256" key="11">
    <source>
        <dbReference type="ARBA" id="ARBA00023572"/>
    </source>
</evidence>
<evidence type="ECO:0000256" key="9">
    <source>
        <dbReference type="ARBA" id="ARBA00022989"/>
    </source>
</evidence>
<evidence type="ECO:0000256" key="1">
    <source>
        <dbReference type="ARBA" id="ARBA00001450"/>
    </source>
</evidence>
<evidence type="ECO:0000256" key="10">
    <source>
        <dbReference type="ARBA" id="ARBA00023136"/>
    </source>
</evidence>
<evidence type="ECO:0000256" key="12">
    <source>
        <dbReference type="ARBA" id="ARBA00023656"/>
    </source>
</evidence>
<dbReference type="Pfam" id="PF04140">
    <property type="entry name" value="ICMT"/>
    <property type="match status" value="1"/>
</dbReference>
<keyword evidence="9 13" id="KW-1133">Transmembrane helix</keyword>
<keyword evidence="6" id="KW-0808">Transferase</keyword>
<dbReference type="InterPro" id="IPR007269">
    <property type="entry name" value="ICMT_MeTrfase"/>
</dbReference>
<protein>
    <recommendedName>
        <fullName evidence="12 13">Protein-S-isoprenylcysteine O-methyltransferase</fullName>
        <ecNumber evidence="4 13">2.1.1.100</ecNumber>
    </recommendedName>
</protein>
<keyword evidence="15" id="KW-1185">Reference proteome</keyword>
<gene>
    <name evidence="14" type="ORF">P5673_021497</name>
</gene>
<comment type="catalytic activity">
    <reaction evidence="1 13">
        <text>[protein]-C-terminal S-[(2E,6E)-farnesyl]-L-cysteine + S-adenosyl-L-methionine = [protein]-C-terminal S-[(2E,6E)-farnesyl]-L-cysteine methyl ester + S-adenosyl-L-homocysteine</text>
        <dbReference type="Rhea" id="RHEA:21672"/>
        <dbReference type="Rhea" id="RHEA-COMP:12125"/>
        <dbReference type="Rhea" id="RHEA-COMP:12126"/>
        <dbReference type="ChEBI" id="CHEBI:57856"/>
        <dbReference type="ChEBI" id="CHEBI:59789"/>
        <dbReference type="ChEBI" id="CHEBI:90510"/>
        <dbReference type="ChEBI" id="CHEBI:90511"/>
        <dbReference type="EC" id="2.1.1.100"/>
    </reaction>
</comment>
<evidence type="ECO:0000256" key="7">
    <source>
        <dbReference type="ARBA" id="ARBA00022691"/>
    </source>
</evidence>
<organism evidence="14 15">
    <name type="scientific">Acropora cervicornis</name>
    <name type="common">Staghorn coral</name>
    <dbReference type="NCBI Taxonomy" id="6130"/>
    <lineage>
        <taxon>Eukaryota</taxon>
        <taxon>Metazoa</taxon>
        <taxon>Cnidaria</taxon>
        <taxon>Anthozoa</taxon>
        <taxon>Hexacorallia</taxon>
        <taxon>Scleractinia</taxon>
        <taxon>Astrocoeniina</taxon>
        <taxon>Acroporidae</taxon>
        <taxon>Acropora</taxon>
    </lineage>
</organism>
<dbReference type="GO" id="GO:0005789">
    <property type="term" value="C:endoplasmic reticulum membrane"/>
    <property type="evidence" value="ECO:0007669"/>
    <property type="project" value="UniProtKB-SubCell"/>
</dbReference>
<keyword evidence="13" id="KW-0256">Endoplasmic reticulum</keyword>
<dbReference type="AlphaFoldDB" id="A0AAD9Q8B0"/>
<evidence type="ECO:0000256" key="5">
    <source>
        <dbReference type="ARBA" id="ARBA00022603"/>
    </source>
</evidence>
<comment type="function">
    <text evidence="11">Catalyzes the post-translational methylation of isoprenylated C-terminal cysteine residues.</text>
</comment>
<dbReference type="Gene3D" id="1.20.120.1630">
    <property type="match status" value="1"/>
</dbReference>
<reference evidence="14" key="1">
    <citation type="journal article" date="2023" name="G3 (Bethesda)">
        <title>Whole genome assembly and annotation of the endangered Caribbean coral Acropora cervicornis.</title>
        <authorList>
            <person name="Selwyn J.D."/>
            <person name="Vollmer S.V."/>
        </authorList>
    </citation>
    <scope>NUCLEOTIDE SEQUENCE</scope>
    <source>
        <strain evidence="14">K2</strain>
    </source>
</reference>
<evidence type="ECO:0000256" key="3">
    <source>
        <dbReference type="ARBA" id="ARBA00009140"/>
    </source>
</evidence>
<evidence type="ECO:0000313" key="15">
    <source>
        <dbReference type="Proteomes" id="UP001249851"/>
    </source>
</evidence>
<keyword evidence="10 13" id="KW-0472">Membrane</keyword>
<keyword evidence="8 13" id="KW-0812">Transmembrane</keyword>
<sequence>MITEGKFAITFFLAYILLTLASFQDFQRLAGIWDKGTRCAFVCVSLLATWFLPHSSVTARSAFLVSVGEAPWCYFGWYLASLSLFHFSEYAMVAIYSPNKLSVDSFLLNHSPEYQIAAFASWVEFALELWLLPQIKNIFIVSSVGLLLMVGGDALRKLAMITAASNFTHLIQTKKDENHVLVSNGIYGICRHPGPAFGHSSHSVFNTNVLSPLGTQVTLANPVCLVGYIWASWKFFEDRIHDEEITLIQFFGDKYIEYQKNVPASGVPFVKGFNVLTALAEKDRTS</sequence>
<keyword evidence="7 13" id="KW-0949">S-adenosyl-L-methionine</keyword>
<comment type="subcellular location">
    <subcellularLocation>
        <location evidence="13">Endoplasmic reticulum membrane</location>
        <topology evidence="13">Multi-pass membrane protein</topology>
    </subcellularLocation>
    <subcellularLocation>
        <location evidence="2">Membrane</location>
        <topology evidence="2">Multi-pass membrane protein</topology>
    </subcellularLocation>
</comment>
<evidence type="ECO:0000256" key="4">
    <source>
        <dbReference type="ARBA" id="ARBA00012151"/>
    </source>
</evidence>
<dbReference type="EC" id="2.1.1.100" evidence="4 13"/>
<dbReference type="InterPro" id="IPR025770">
    <property type="entry name" value="PPMT_MeTrfase"/>
</dbReference>
<feature type="transmembrane region" description="Helical" evidence="13">
    <location>
        <begin position="6"/>
        <end position="24"/>
    </location>
</feature>
<evidence type="ECO:0000256" key="6">
    <source>
        <dbReference type="ARBA" id="ARBA00022679"/>
    </source>
</evidence>
<proteinExistence type="inferred from homology"/>
<dbReference type="PROSITE" id="PS51564">
    <property type="entry name" value="SAM_ICMT"/>
    <property type="match status" value="1"/>
</dbReference>
<dbReference type="EMBL" id="JARQWQ010000055">
    <property type="protein sequence ID" value="KAK2556582.1"/>
    <property type="molecule type" value="Genomic_DNA"/>
</dbReference>
<dbReference type="PANTHER" id="PTHR12714">
    <property type="entry name" value="PROTEIN-S ISOPRENYLCYSTEINE O-METHYLTRANSFERASE"/>
    <property type="match status" value="1"/>
</dbReference>
<evidence type="ECO:0000256" key="13">
    <source>
        <dbReference type="RuleBase" id="RU362022"/>
    </source>
</evidence>
<evidence type="ECO:0000256" key="2">
    <source>
        <dbReference type="ARBA" id="ARBA00004141"/>
    </source>
</evidence>
<accession>A0AAD9Q8B0</accession>
<comment type="caution">
    <text evidence="14">The sequence shown here is derived from an EMBL/GenBank/DDBJ whole genome shotgun (WGS) entry which is preliminary data.</text>
</comment>
<evidence type="ECO:0000256" key="8">
    <source>
        <dbReference type="ARBA" id="ARBA00022692"/>
    </source>
</evidence>
<feature type="transmembrane region" description="Helical" evidence="13">
    <location>
        <begin position="36"/>
        <end position="55"/>
    </location>
</feature>
<keyword evidence="5 13" id="KW-0489">Methyltransferase</keyword>
<comment type="similarity">
    <text evidence="3 13">Belongs to the class VI-like SAM-binding methyltransferase superfamily. Isoprenylcysteine carboxyl methyltransferase family.</text>
</comment>
<dbReference type="Proteomes" id="UP001249851">
    <property type="component" value="Unassembled WGS sequence"/>
</dbReference>